<dbReference type="EC" id="1.14.12.17" evidence="4"/>
<keyword evidence="8" id="KW-0479">Metal-binding</keyword>
<dbReference type="RefSeq" id="WP_152871799.1">
    <property type="nucleotide sequence ID" value="NZ_WBSL01000006.1"/>
</dbReference>
<feature type="compositionally biased region" description="Low complexity" evidence="17">
    <location>
        <begin position="172"/>
        <end position="188"/>
    </location>
</feature>
<dbReference type="InterPro" id="IPR050415">
    <property type="entry name" value="MRET"/>
</dbReference>
<dbReference type="InterPro" id="IPR001433">
    <property type="entry name" value="OxRdtase_FAD/NAD-bd"/>
</dbReference>
<comment type="similarity">
    <text evidence="3">In the C-terminal section; belongs to the flavoprotein pyridine nucleotide cytochrome reductase family.</text>
</comment>
<feature type="domain" description="Oxidoreductase FAD/NAD(P)-binding" evidence="18">
    <location>
        <begin position="34"/>
        <end position="141"/>
    </location>
</feature>
<keyword evidence="5" id="KW-0349">Heme</keyword>
<dbReference type="Proteomes" id="UP000484842">
    <property type="component" value="Unassembled WGS sequence"/>
</dbReference>
<dbReference type="PANTHER" id="PTHR47354:SF6">
    <property type="entry name" value="NADH OXIDOREDUCTASE HCR"/>
    <property type="match status" value="1"/>
</dbReference>
<evidence type="ECO:0000256" key="5">
    <source>
        <dbReference type="ARBA" id="ARBA00022617"/>
    </source>
</evidence>
<evidence type="ECO:0000313" key="20">
    <source>
        <dbReference type="Proteomes" id="UP000484842"/>
    </source>
</evidence>
<dbReference type="EMBL" id="WBSL01000006">
    <property type="protein sequence ID" value="MPY67464.1"/>
    <property type="molecule type" value="Genomic_DNA"/>
</dbReference>
<dbReference type="FunFam" id="3.40.50.80:FF:000010">
    <property type="entry name" value="Flavohemoprotein"/>
    <property type="match status" value="1"/>
</dbReference>
<evidence type="ECO:0000256" key="17">
    <source>
        <dbReference type="SAM" id="MobiDB-lite"/>
    </source>
</evidence>
<keyword evidence="10" id="KW-0521">NADP</keyword>
<dbReference type="SUPFAM" id="SSF52343">
    <property type="entry name" value="Ferredoxin reductase-like, C-terminal NADP-linked domain"/>
    <property type="match status" value="1"/>
</dbReference>
<evidence type="ECO:0000256" key="4">
    <source>
        <dbReference type="ARBA" id="ARBA00012229"/>
    </source>
</evidence>
<sequence length="197" mass="20958">MSTDPSPRPVSPQVLVKTPAGDFSLQDSDRPVVLLSGGVGITPMLSMLNTLVTSGSTRPVLFVHATLGASAHAFREHVNEVARTHPTVRKLVYYTEVGAGDRPGEHHDEAGLIRLETLRPHLPPGDAEYYYCGPEGFTWAVETILGRLNVPAERRFTETFGPSQTFAPVLAPAGAAGRGTPRPRPSAGAGRGFAHSA</sequence>
<dbReference type="Gene3D" id="3.40.50.80">
    <property type="entry name" value="Nucleotide-binding domain of ferredoxin-NADP reductase (FNR) module"/>
    <property type="match status" value="1"/>
</dbReference>
<comment type="catalytic activity">
    <reaction evidence="15">
        <text>2 nitric oxide + NADH + 2 O2 = 2 nitrate + NAD(+) + H(+)</text>
        <dbReference type="Rhea" id="RHEA:19469"/>
        <dbReference type="ChEBI" id="CHEBI:15378"/>
        <dbReference type="ChEBI" id="CHEBI:15379"/>
        <dbReference type="ChEBI" id="CHEBI:16480"/>
        <dbReference type="ChEBI" id="CHEBI:17632"/>
        <dbReference type="ChEBI" id="CHEBI:57540"/>
        <dbReference type="ChEBI" id="CHEBI:57945"/>
        <dbReference type="EC" id="1.14.12.17"/>
    </reaction>
</comment>
<keyword evidence="20" id="KW-1185">Reference proteome</keyword>
<evidence type="ECO:0000256" key="9">
    <source>
        <dbReference type="ARBA" id="ARBA00022827"/>
    </source>
</evidence>
<comment type="caution">
    <text evidence="19">The sequence shown here is derived from an EMBL/GenBank/DDBJ whole genome shotgun (WGS) entry which is preliminary data.</text>
</comment>
<name>A0A7X1TSH5_9DEIO</name>
<evidence type="ECO:0000256" key="13">
    <source>
        <dbReference type="ARBA" id="ARBA00023014"/>
    </source>
</evidence>
<keyword evidence="7" id="KW-0001">2Fe-2S</keyword>
<proteinExistence type="inferred from homology"/>
<evidence type="ECO:0000256" key="10">
    <source>
        <dbReference type="ARBA" id="ARBA00022857"/>
    </source>
</evidence>
<comment type="cofactor">
    <cofactor evidence="1">
        <name>heme b</name>
        <dbReference type="ChEBI" id="CHEBI:60344"/>
    </cofactor>
</comment>
<keyword evidence="11" id="KW-0560">Oxidoreductase</keyword>
<dbReference type="GO" id="GO:0008941">
    <property type="term" value="F:nitric oxide dioxygenase NAD(P)H activity"/>
    <property type="evidence" value="ECO:0007669"/>
    <property type="project" value="UniProtKB-EC"/>
</dbReference>
<evidence type="ECO:0000256" key="8">
    <source>
        <dbReference type="ARBA" id="ARBA00022723"/>
    </source>
</evidence>
<organism evidence="19 20">
    <name type="scientific">Deinococcus terrestris</name>
    <dbReference type="NCBI Taxonomy" id="2651870"/>
    <lineage>
        <taxon>Bacteria</taxon>
        <taxon>Thermotogati</taxon>
        <taxon>Deinococcota</taxon>
        <taxon>Deinococci</taxon>
        <taxon>Deinococcales</taxon>
        <taxon>Deinococcaceae</taxon>
        <taxon>Deinococcus</taxon>
    </lineage>
</organism>
<evidence type="ECO:0000256" key="2">
    <source>
        <dbReference type="ARBA" id="ARBA00001974"/>
    </source>
</evidence>
<comment type="cofactor">
    <cofactor evidence="2">
        <name>FAD</name>
        <dbReference type="ChEBI" id="CHEBI:57692"/>
    </cofactor>
</comment>
<evidence type="ECO:0000256" key="12">
    <source>
        <dbReference type="ARBA" id="ARBA00023004"/>
    </source>
</evidence>
<evidence type="ECO:0000313" key="19">
    <source>
        <dbReference type="EMBL" id="MPY67464.1"/>
    </source>
</evidence>
<evidence type="ECO:0000256" key="14">
    <source>
        <dbReference type="ARBA" id="ARBA00023027"/>
    </source>
</evidence>
<evidence type="ECO:0000256" key="7">
    <source>
        <dbReference type="ARBA" id="ARBA00022714"/>
    </source>
</evidence>
<gene>
    <name evidence="19" type="ORF">F8S09_12340</name>
</gene>
<dbReference type="InterPro" id="IPR039261">
    <property type="entry name" value="FNR_nucleotide-bd"/>
</dbReference>
<dbReference type="PANTHER" id="PTHR47354">
    <property type="entry name" value="NADH OXIDOREDUCTASE HCR"/>
    <property type="match status" value="1"/>
</dbReference>
<evidence type="ECO:0000256" key="15">
    <source>
        <dbReference type="ARBA" id="ARBA00048649"/>
    </source>
</evidence>
<evidence type="ECO:0000256" key="16">
    <source>
        <dbReference type="ARBA" id="ARBA00049433"/>
    </source>
</evidence>
<dbReference type="GO" id="GO:0051537">
    <property type="term" value="F:2 iron, 2 sulfur cluster binding"/>
    <property type="evidence" value="ECO:0007669"/>
    <property type="project" value="UniProtKB-KW"/>
</dbReference>
<keyword evidence="13" id="KW-0411">Iron-sulfur</keyword>
<dbReference type="AlphaFoldDB" id="A0A7X1TSH5"/>
<feature type="region of interest" description="Disordered" evidence="17">
    <location>
        <begin position="172"/>
        <end position="197"/>
    </location>
</feature>
<keyword evidence="14" id="KW-0520">NAD</keyword>
<keyword evidence="9" id="KW-0274">FAD</keyword>
<evidence type="ECO:0000256" key="3">
    <source>
        <dbReference type="ARBA" id="ARBA00006401"/>
    </source>
</evidence>
<dbReference type="PRINTS" id="PR00410">
    <property type="entry name" value="PHEHYDRXLASE"/>
</dbReference>
<evidence type="ECO:0000256" key="1">
    <source>
        <dbReference type="ARBA" id="ARBA00001970"/>
    </source>
</evidence>
<evidence type="ECO:0000259" key="18">
    <source>
        <dbReference type="Pfam" id="PF00175"/>
    </source>
</evidence>
<keyword evidence="12" id="KW-0408">Iron</keyword>
<dbReference type="Pfam" id="PF00175">
    <property type="entry name" value="NAD_binding_1"/>
    <property type="match status" value="1"/>
</dbReference>
<dbReference type="GO" id="GO:0046872">
    <property type="term" value="F:metal ion binding"/>
    <property type="evidence" value="ECO:0007669"/>
    <property type="project" value="UniProtKB-KW"/>
</dbReference>
<evidence type="ECO:0000256" key="6">
    <source>
        <dbReference type="ARBA" id="ARBA00022630"/>
    </source>
</evidence>
<evidence type="ECO:0000256" key="11">
    <source>
        <dbReference type="ARBA" id="ARBA00023002"/>
    </source>
</evidence>
<keyword evidence="6" id="KW-0285">Flavoprotein</keyword>
<protein>
    <recommendedName>
        <fullName evidence="4">nitric oxide dioxygenase</fullName>
        <ecNumber evidence="4">1.14.12.17</ecNumber>
    </recommendedName>
</protein>
<accession>A0A7X1TSH5</accession>
<reference evidence="19 20" key="1">
    <citation type="submission" date="2019-10" db="EMBL/GenBank/DDBJ databases">
        <title>Deinococcus sp. isolated from soil.</title>
        <authorList>
            <person name="Li Y."/>
            <person name="Wang J."/>
        </authorList>
    </citation>
    <scope>NUCLEOTIDE SEQUENCE [LARGE SCALE GENOMIC DNA]</scope>
    <source>
        <strain evidence="19 20">SDU3-2</strain>
    </source>
</reference>
<comment type="catalytic activity">
    <reaction evidence="16">
        <text>2 nitric oxide + NADPH + 2 O2 = 2 nitrate + NADP(+) + H(+)</text>
        <dbReference type="Rhea" id="RHEA:19465"/>
        <dbReference type="ChEBI" id="CHEBI:15378"/>
        <dbReference type="ChEBI" id="CHEBI:15379"/>
        <dbReference type="ChEBI" id="CHEBI:16480"/>
        <dbReference type="ChEBI" id="CHEBI:17632"/>
        <dbReference type="ChEBI" id="CHEBI:57783"/>
        <dbReference type="ChEBI" id="CHEBI:58349"/>
        <dbReference type="EC" id="1.14.12.17"/>
    </reaction>
</comment>